<reference evidence="1" key="1">
    <citation type="submission" date="2021-12" db="EMBL/GenBank/DDBJ databases">
        <authorList>
            <person name="Criscuolo A."/>
        </authorList>
    </citation>
    <scope>NUCLEOTIDE SEQUENCE</scope>
    <source>
        <strain evidence="1">CIP111894</strain>
    </source>
</reference>
<proteinExistence type="predicted"/>
<name>A0ABM9BMT5_9BACL</name>
<accession>A0ABM9BMT5</accession>
<dbReference type="Proteomes" id="UP000838749">
    <property type="component" value="Unassembled WGS sequence"/>
</dbReference>
<protein>
    <submittedName>
        <fullName evidence="1">Uncharacterized protein</fullName>
    </submittedName>
</protein>
<evidence type="ECO:0000313" key="1">
    <source>
        <dbReference type="EMBL" id="CAH1059776.1"/>
    </source>
</evidence>
<organism evidence="1 2">
    <name type="scientific">Paenibacillus pseudetheri</name>
    <dbReference type="NCBI Taxonomy" id="2897682"/>
    <lineage>
        <taxon>Bacteria</taxon>
        <taxon>Bacillati</taxon>
        <taxon>Bacillota</taxon>
        <taxon>Bacilli</taxon>
        <taxon>Bacillales</taxon>
        <taxon>Paenibacillaceae</taxon>
        <taxon>Paenibacillus</taxon>
    </lineage>
</organism>
<evidence type="ECO:0000313" key="2">
    <source>
        <dbReference type="Proteomes" id="UP000838749"/>
    </source>
</evidence>
<comment type="caution">
    <text evidence="1">The sequence shown here is derived from an EMBL/GenBank/DDBJ whole genome shotgun (WGS) entry which is preliminary data.</text>
</comment>
<keyword evidence="2" id="KW-1185">Reference proteome</keyword>
<sequence length="315" mass="36554">MNINLLLDIYDRCNEHLFRLDPLPWSDEKSITKNINTYTKRRISVSGLRKMIKMDESYDSADYDELIKSHIIVEVNNSDSYVVITEYGLLYLNIMLKEQTLDHYTALKIAKDNLMKSSAEVIKRKCETVFSIDISPQEAILSLFLLLNGADSYSNSFQLLTNQNGEYLHGKIIINEINNIFMELCEDEQEIIIKDEKEFRNVIGRNGKNGRLAKAFPGIFFREDRRIWFEINKNEPNGANLVILKGIISELTKLLSKDIAKERVMVNLTNIIENYMINNPIEPYIQKDIFSGTNKFNQLVDLHIVVKDLNDFEAR</sequence>
<dbReference type="EMBL" id="CAKMAB010000069">
    <property type="protein sequence ID" value="CAH1059776.1"/>
    <property type="molecule type" value="Genomic_DNA"/>
</dbReference>
<gene>
    <name evidence="1" type="ORF">PAECIP111894_05988</name>
</gene>